<comment type="caution">
    <text evidence="2">The sequence shown here is derived from an EMBL/GenBank/DDBJ whole genome shotgun (WGS) entry which is preliminary data.</text>
</comment>
<dbReference type="STRING" id="52694.ACWI_02700"/>
<dbReference type="RefSeq" id="WP_070369639.1">
    <property type="nucleotide sequence ID" value="NZ_CP097897.1"/>
</dbReference>
<sequence length="208" mass="24148">MEKVEYKKQFKDLYLPKRQPLIIDVPAIPFALIKGEGDPNGDEFTEAVAALYSFSYAVKMSHKGKTVPEGYYDYAVFPLEGVWDLVDKTKDSTDKSNYAYTIMIRQPDFLTADLAKRFLDEVKKKKPNPWLEGLQVEELNEGLCCQMLHLGSYDAEPASFERMETFCKDHGYLRIDKTHREIYLSDPRRTSVDKRKTVLRFKVKRNGE</sequence>
<accession>A0A1F2PLR1</accession>
<protein>
    <recommendedName>
        <fullName evidence="1">GyrI-like small molecule binding domain-containing protein</fullName>
    </recommendedName>
</protein>
<dbReference type="EMBL" id="LKEU01000010">
    <property type="protein sequence ID" value="OFV72359.1"/>
    <property type="molecule type" value="Genomic_DNA"/>
</dbReference>
<dbReference type="SUPFAM" id="SSF55136">
    <property type="entry name" value="Probable bacterial effector-binding domain"/>
    <property type="match status" value="1"/>
</dbReference>
<evidence type="ECO:0000313" key="2">
    <source>
        <dbReference type="EMBL" id="OFV72359.1"/>
    </source>
</evidence>
<dbReference type="AlphaFoldDB" id="A0A1F2PLR1"/>
<organism evidence="2 3">
    <name type="scientific">Acetobacterium wieringae</name>
    <dbReference type="NCBI Taxonomy" id="52694"/>
    <lineage>
        <taxon>Bacteria</taxon>
        <taxon>Bacillati</taxon>
        <taxon>Bacillota</taxon>
        <taxon>Clostridia</taxon>
        <taxon>Eubacteriales</taxon>
        <taxon>Eubacteriaceae</taxon>
        <taxon>Acetobacterium</taxon>
    </lineage>
</organism>
<dbReference type="Proteomes" id="UP000176244">
    <property type="component" value="Unassembled WGS sequence"/>
</dbReference>
<proteinExistence type="predicted"/>
<evidence type="ECO:0000313" key="3">
    <source>
        <dbReference type="Proteomes" id="UP000176244"/>
    </source>
</evidence>
<feature type="domain" description="GyrI-like small molecule binding" evidence="1">
    <location>
        <begin position="19"/>
        <end position="200"/>
    </location>
</feature>
<dbReference type="InterPro" id="IPR011256">
    <property type="entry name" value="Reg_factor_effector_dom_sf"/>
</dbReference>
<dbReference type="PIRSF" id="PIRSF031644">
    <property type="entry name" value="UCP031644"/>
    <property type="match status" value="1"/>
</dbReference>
<dbReference type="Pfam" id="PF06445">
    <property type="entry name" value="GyrI-like"/>
    <property type="match status" value="1"/>
</dbReference>
<gene>
    <name evidence="2" type="ORF">ACWI_02700</name>
</gene>
<dbReference type="InterPro" id="IPR029442">
    <property type="entry name" value="GyrI-like"/>
</dbReference>
<reference evidence="2 3" key="1">
    <citation type="submission" date="2015-09" db="EMBL/GenBank/DDBJ databases">
        <title>Genome sequence of Acetobacterium wieringae DSM 1911.</title>
        <authorList>
            <person name="Poehlein A."/>
            <person name="Bengelsdorf F.R."/>
            <person name="Schiel-Bengelsdorf B."/>
            <person name="Duerre P."/>
            <person name="Daniel R."/>
        </authorList>
    </citation>
    <scope>NUCLEOTIDE SEQUENCE [LARGE SCALE GENOMIC DNA]</scope>
    <source>
        <strain evidence="2 3">DSM 1911</strain>
    </source>
</reference>
<evidence type="ECO:0000259" key="1">
    <source>
        <dbReference type="Pfam" id="PF06445"/>
    </source>
</evidence>
<dbReference type="Gene3D" id="3.20.80.10">
    <property type="entry name" value="Regulatory factor, effector binding domain"/>
    <property type="match status" value="1"/>
</dbReference>
<dbReference type="OrthoDB" id="4772335at2"/>
<dbReference type="InterPro" id="IPR008319">
    <property type="entry name" value="GyrI-like_CCH_Lin2189-like"/>
</dbReference>
<name>A0A1F2PLR1_9FIRM</name>